<protein>
    <submittedName>
        <fullName evidence="1">Uncharacterized protein</fullName>
    </submittedName>
</protein>
<organism evidence="1 2">
    <name type="scientific">Trichinella pseudospiralis</name>
    <name type="common">Parasitic roundworm</name>
    <dbReference type="NCBI Taxonomy" id="6337"/>
    <lineage>
        <taxon>Eukaryota</taxon>
        <taxon>Metazoa</taxon>
        <taxon>Ecdysozoa</taxon>
        <taxon>Nematoda</taxon>
        <taxon>Enoplea</taxon>
        <taxon>Dorylaimia</taxon>
        <taxon>Trichinellida</taxon>
        <taxon>Trichinellidae</taxon>
        <taxon>Trichinella</taxon>
    </lineage>
</organism>
<dbReference type="Proteomes" id="UP000054995">
    <property type="component" value="Unassembled WGS sequence"/>
</dbReference>
<name>A0A0V1FFT5_TRIPS</name>
<sequence length="134" mass="15174">MAEYIHTDCVATYMTNVENTFALTQRFCQSCDSVQFAIPENGCEHRCNGVIWNAITIGFEVSTVTTTMKSTSHERLFAYQGRASTGEFFPIWLTKPEIMLMSWKPNSVPFPVHSTKIRGTPICLQDDDAKRCSH</sequence>
<evidence type="ECO:0000313" key="1">
    <source>
        <dbReference type="EMBL" id="KRY84828.1"/>
    </source>
</evidence>
<evidence type="ECO:0000313" key="2">
    <source>
        <dbReference type="Proteomes" id="UP000054995"/>
    </source>
</evidence>
<dbReference type="AlphaFoldDB" id="A0A0V1FFT5"/>
<proteinExistence type="predicted"/>
<dbReference type="EMBL" id="JYDT01000105">
    <property type="protein sequence ID" value="KRY84828.1"/>
    <property type="molecule type" value="Genomic_DNA"/>
</dbReference>
<reference evidence="1 2" key="1">
    <citation type="submission" date="2015-01" db="EMBL/GenBank/DDBJ databases">
        <title>Evolution of Trichinella species and genotypes.</title>
        <authorList>
            <person name="Korhonen P.K."/>
            <person name="Edoardo P."/>
            <person name="Giuseppe L.R."/>
            <person name="Gasser R.B."/>
        </authorList>
    </citation>
    <scope>NUCLEOTIDE SEQUENCE [LARGE SCALE GENOMIC DNA]</scope>
    <source>
        <strain evidence="1">ISS470</strain>
    </source>
</reference>
<accession>A0A0V1FFT5</accession>
<gene>
    <name evidence="1" type="ORF">T4D_9682</name>
</gene>
<comment type="caution">
    <text evidence="1">The sequence shown here is derived from an EMBL/GenBank/DDBJ whole genome shotgun (WGS) entry which is preliminary data.</text>
</comment>
<keyword evidence="2" id="KW-1185">Reference proteome</keyword>